<keyword evidence="2" id="KW-1185">Reference proteome</keyword>
<sequence length="98" mass="11251">VCKSQHRLVNGEELRTCTFKVSWKAGPRAHKIASVSCENMCLLTKASIKSHPRIKDFLKLVETKNEGRNGEKKETMLMPINYQTRTTELKMEEKLACK</sequence>
<dbReference type="PANTHER" id="PTHR36384:SF1">
    <property type="entry name" value="SAWADEE PROTEIN"/>
    <property type="match status" value="1"/>
</dbReference>
<dbReference type="PANTHER" id="PTHR36384">
    <property type="entry name" value="SAWADEE PROTEIN"/>
    <property type="match status" value="1"/>
</dbReference>
<reference evidence="1 2" key="1">
    <citation type="journal article" date="2021" name="Nat. Plants">
        <title>The Taxus genome provides insights into paclitaxel biosynthesis.</title>
        <authorList>
            <person name="Xiong X."/>
            <person name="Gou J."/>
            <person name="Liao Q."/>
            <person name="Li Y."/>
            <person name="Zhou Q."/>
            <person name="Bi G."/>
            <person name="Li C."/>
            <person name="Du R."/>
            <person name="Wang X."/>
            <person name="Sun T."/>
            <person name="Guo L."/>
            <person name="Liang H."/>
            <person name="Lu P."/>
            <person name="Wu Y."/>
            <person name="Zhang Z."/>
            <person name="Ro D.K."/>
            <person name="Shang Y."/>
            <person name="Huang S."/>
            <person name="Yan J."/>
        </authorList>
    </citation>
    <scope>NUCLEOTIDE SEQUENCE [LARGE SCALE GENOMIC DNA]</scope>
    <source>
        <strain evidence="1">Ta-2019</strain>
    </source>
</reference>
<comment type="caution">
    <text evidence="1">The sequence shown here is derived from an EMBL/GenBank/DDBJ whole genome shotgun (WGS) entry which is preliminary data.</text>
</comment>
<feature type="non-terminal residue" evidence="1">
    <location>
        <position position="1"/>
    </location>
</feature>
<dbReference type="EMBL" id="JAHRHJ020000001">
    <property type="protein sequence ID" value="KAH9330751.1"/>
    <property type="molecule type" value="Genomic_DNA"/>
</dbReference>
<dbReference type="AlphaFoldDB" id="A0AA38GWG3"/>
<proteinExistence type="predicted"/>
<evidence type="ECO:0000313" key="1">
    <source>
        <dbReference type="EMBL" id="KAH9330751.1"/>
    </source>
</evidence>
<name>A0AA38GWG3_TAXCH</name>
<dbReference type="Proteomes" id="UP000824469">
    <property type="component" value="Unassembled WGS sequence"/>
</dbReference>
<gene>
    <name evidence="1" type="ORF">KI387_002859</name>
</gene>
<evidence type="ECO:0000313" key="2">
    <source>
        <dbReference type="Proteomes" id="UP000824469"/>
    </source>
</evidence>
<feature type="non-terminal residue" evidence="1">
    <location>
        <position position="98"/>
    </location>
</feature>
<organism evidence="1 2">
    <name type="scientific">Taxus chinensis</name>
    <name type="common">Chinese yew</name>
    <name type="synonym">Taxus wallichiana var. chinensis</name>
    <dbReference type="NCBI Taxonomy" id="29808"/>
    <lineage>
        <taxon>Eukaryota</taxon>
        <taxon>Viridiplantae</taxon>
        <taxon>Streptophyta</taxon>
        <taxon>Embryophyta</taxon>
        <taxon>Tracheophyta</taxon>
        <taxon>Spermatophyta</taxon>
        <taxon>Pinopsida</taxon>
        <taxon>Pinidae</taxon>
        <taxon>Conifers II</taxon>
        <taxon>Cupressales</taxon>
        <taxon>Taxaceae</taxon>
        <taxon>Taxus</taxon>
    </lineage>
</organism>
<accession>A0AA38GWG3</accession>
<protein>
    <submittedName>
        <fullName evidence="1">Uncharacterized protein</fullName>
    </submittedName>
</protein>